<dbReference type="InterPro" id="IPR011011">
    <property type="entry name" value="Znf_FYVE_PHD"/>
</dbReference>
<organism evidence="2 3">
    <name type="scientific">Elysia marginata</name>
    <dbReference type="NCBI Taxonomy" id="1093978"/>
    <lineage>
        <taxon>Eukaryota</taxon>
        <taxon>Metazoa</taxon>
        <taxon>Spiralia</taxon>
        <taxon>Lophotrochozoa</taxon>
        <taxon>Mollusca</taxon>
        <taxon>Gastropoda</taxon>
        <taxon>Heterobranchia</taxon>
        <taxon>Euthyneura</taxon>
        <taxon>Panpulmonata</taxon>
        <taxon>Sacoglossa</taxon>
        <taxon>Placobranchoidea</taxon>
        <taxon>Plakobranchidae</taxon>
        <taxon>Elysia</taxon>
    </lineage>
</organism>
<keyword evidence="3" id="KW-1185">Reference proteome</keyword>
<evidence type="ECO:0000313" key="3">
    <source>
        <dbReference type="Proteomes" id="UP000762676"/>
    </source>
</evidence>
<gene>
    <name evidence="2" type="ORF">ElyMa_002477900</name>
</gene>
<reference evidence="2 3" key="1">
    <citation type="journal article" date="2021" name="Elife">
        <title>Chloroplast acquisition without the gene transfer in kleptoplastic sea slugs, Plakobranchus ocellatus.</title>
        <authorList>
            <person name="Maeda T."/>
            <person name="Takahashi S."/>
            <person name="Yoshida T."/>
            <person name="Shimamura S."/>
            <person name="Takaki Y."/>
            <person name="Nagai Y."/>
            <person name="Toyoda A."/>
            <person name="Suzuki Y."/>
            <person name="Arimoto A."/>
            <person name="Ishii H."/>
            <person name="Satoh N."/>
            <person name="Nishiyama T."/>
            <person name="Hasebe M."/>
            <person name="Maruyama T."/>
            <person name="Minagawa J."/>
            <person name="Obokata J."/>
            <person name="Shigenobu S."/>
        </authorList>
    </citation>
    <scope>NUCLEOTIDE SEQUENCE [LARGE SCALE GENOMIC DNA]</scope>
</reference>
<comment type="caution">
    <text evidence="2">The sequence shown here is derived from an EMBL/GenBank/DDBJ whole genome shotgun (WGS) entry which is preliminary data.</text>
</comment>
<dbReference type="Gene3D" id="3.30.40.10">
    <property type="entry name" value="Zinc/RING finger domain, C3HC4 (zinc finger)"/>
    <property type="match status" value="1"/>
</dbReference>
<dbReference type="AlphaFoldDB" id="A0AAV4GN25"/>
<sequence>MGQTAKQLRNQDTSATGRHTLNGNIRLNLSTNRQLRTQLEEDYIQLATQVERRSSGPGEQQVSANGLPLCPVCNKTEIDVKALGPPAQLPAVCVDCKKTTCPKCGAFAPPLPNKRLCSRVIIFDEIALIGTVAFTADDWLTSPVRPSAILNFLPLRASSS</sequence>
<dbReference type="InterPro" id="IPR013083">
    <property type="entry name" value="Znf_RING/FYVE/PHD"/>
</dbReference>
<proteinExistence type="predicted"/>
<dbReference type="EMBL" id="BMAT01005064">
    <property type="protein sequence ID" value="GFR86869.1"/>
    <property type="molecule type" value="Genomic_DNA"/>
</dbReference>
<accession>A0AAV4GN25</accession>
<dbReference type="Proteomes" id="UP000762676">
    <property type="component" value="Unassembled WGS sequence"/>
</dbReference>
<name>A0AAV4GN25_9GAST</name>
<dbReference type="SUPFAM" id="SSF57903">
    <property type="entry name" value="FYVE/PHD zinc finger"/>
    <property type="match status" value="1"/>
</dbReference>
<feature type="region of interest" description="Disordered" evidence="1">
    <location>
        <begin position="1"/>
        <end position="23"/>
    </location>
</feature>
<protein>
    <submittedName>
        <fullName evidence="2">Uncharacterized protein</fullName>
    </submittedName>
</protein>
<evidence type="ECO:0000313" key="2">
    <source>
        <dbReference type="EMBL" id="GFR86869.1"/>
    </source>
</evidence>
<evidence type="ECO:0000256" key="1">
    <source>
        <dbReference type="SAM" id="MobiDB-lite"/>
    </source>
</evidence>